<evidence type="ECO:0000313" key="5">
    <source>
        <dbReference type="Proteomes" id="UP000007486"/>
    </source>
</evidence>
<feature type="domain" description="DUF4296" evidence="3">
    <location>
        <begin position="23"/>
        <end position="105"/>
    </location>
</feature>
<accession>F0R8D2</accession>
<organism evidence="4 5">
    <name type="scientific">Phocaeicola salanitronis (strain DSM 18170 / JCM 13657 / CCUG 60908 / BL78)</name>
    <name type="common">Bacteroides salanitronis</name>
    <dbReference type="NCBI Taxonomy" id="667015"/>
    <lineage>
        <taxon>Bacteria</taxon>
        <taxon>Pseudomonadati</taxon>
        <taxon>Bacteroidota</taxon>
        <taxon>Bacteroidia</taxon>
        <taxon>Bacteroidales</taxon>
        <taxon>Bacteroidaceae</taxon>
        <taxon>Phocaeicola</taxon>
    </lineage>
</organism>
<dbReference type="Proteomes" id="UP000007486">
    <property type="component" value="Chromosome"/>
</dbReference>
<dbReference type="KEGG" id="bsa:Bacsa_3594"/>
<gene>
    <name evidence="4" type="ordered locus">Bacsa_3594</name>
</gene>
<keyword evidence="5" id="KW-1185">Reference proteome</keyword>
<dbReference type="PROSITE" id="PS51257">
    <property type="entry name" value="PROKAR_LIPOPROTEIN"/>
    <property type="match status" value="1"/>
</dbReference>
<evidence type="ECO:0000313" key="4">
    <source>
        <dbReference type="EMBL" id="ADY38116.1"/>
    </source>
</evidence>
<feature type="coiled-coil region" evidence="1">
    <location>
        <begin position="86"/>
        <end position="113"/>
    </location>
</feature>
<dbReference type="STRING" id="667015.Bacsa_3594"/>
<dbReference type="InterPro" id="IPR025381">
    <property type="entry name" value="DUF4296"/>
</dbReference>
<dbReference type="Pfam" id="PF14129">
    <property type="entry name" value="DUF4296"/>
    <property type="match status" value="1"/>
</dbReference>
<reference evidence="4 5" key="1">
    <citation type="journal article" date="2011" name="Stand. Genomic Sci.">
        <title>Complete genome sequence of Bacteroides salanitronis type strain (BL78).</title>
        <authorList>
            <person name="Gronow S."/>
            <person name="Held B."/>
            <person name="Lucas S."/>
            <person name="Lapidus A."/>
            <person name="Del Rio T.G."/>
            <person name="Nolan M."/>
            <person name="Tice H."/>
            <person name="Deshpande S."/>
            <person name="Cheng J.F."/>
            <person name="Pitluck S."/>
            <person name="Liolios K."/>
            <person name="Pagani I."/>
            <person name="Ivanova N."/>
            <person name="Mavromatis K."/>
            <person name="Pati A."/>
            <person name="Tapia R."/>
            <person name="Han C."/>
            <person name="Goodwin L."/>
            <person name="Chen A."/>
            <person name="Palaniappan K."/>
            <person name="Land M."/>
            <person name="Hauser L."/>
            <person name="Chang Y.J."/>
            <person name="Jeffries C.D."/>
            <person name="Brambilla E.M."/>
            <person name="Rohde M."/>
            <person name="Goker M."/>
            <person name="Detter J.C."/>
            <person name="Woyke T."/>
            <person name="Bristow J."/>
            <person name="Markowitz V."/>
            <person name="Hugenholtz P."/>
            <person name="Kyrpides N.C."/>
            <person name="Klenk H.P."/>
            <person name="Eisen J.A."/>
        </authorList>
    </citation>
    <scope>NUCLEOTIDE SEQUENCE [LARGE SCALE GENOMIC DNA]</scope>
    <source>
        <strain evidence="4 5">DSM 18170</strain>
    </source>
</reference>
<dbReference type="OrthoDB" id="678784at2"/>
<dbReference type="eggNOG" id="ENOG5033DU3">
    <property type="taxonomic scope" value="Bacteria"/>
</dbReference>
<feature type="compositionally biased region" description="Basic and acidic residues" evidence="2">
    <location>
        <begin position="277"/>
        <end position="287"/>
    </location>
</feature>
<dbReference type="AlphaFoldDB" id="F0R8D2"/>
<sequence length="301" mass="34689">MKRKALYTVIALGLLSACGKKIPDDIIQPDAMESLLYDYHLASTMSASLPYNETYKKDAYLDYVFQKHQVTEAEFDSSMVWYTRHTEELATIYKNLKERLGREEKQMKEQVARRDNQIDVSMSGDTVDVWQDRTLYWLSASSLTNKLVFDLKTDTTFKPQDAMELQADFHFIPSKAASGQAVMALNFYFDNDSVQGLTRIVTRSGKQRLYLRPDSSFTIQSISGFIYYSNEKHPDVSLLIDDIHLTRYHNQGKPEESSGTEKAVKDTVDSDGQVQKPIEKENVRTIDSKQMQPMRKMENRK</sequence>
<evidence type="ECO:0000259" key="3">
    <source>
        <dbReference type="Pfam" id="PF14129"/>
    </source>
</evidence>
<keyword evidence="1" id="KW-0175">Coiled coil</keyword>
<evidence type="ECO:0000256" key="1">
    <source>
        <dbReference type="SAM" id="Coils"/>
    </source>
</evidence>
<feature type="region of interest" description="Disordered" evidence="2">
    <location>
        <begin position="250"/>
        <end position="301"/>
    </location>
</feature>
<dbReference type="RefSeq" id="WP_013619471.1">
    <property type="nucleotide sequence ID" value="NC_015164.1"/>
</dbReference>
<name>F0R8D2_PHOSB</name>
<dbReference type="EMBL" id="CP002530">
    <property type="protein sequence ID" value="ADY38116.1"/>
    <property type="molecule type" value="Genomic_DNA"/>
</dbReference>
<evidence type="ECO:0000256" key="2">
    <source>
        <dbReference type="SAM" id="MobiDB-lite"/>
    </source>
</evidence>
<protein>
    <recommendedName>
        <fullName evidence="3">DUF4296 domain-containing protein</fullName>
    </recommendedName>
</protein>
<dbReference type="HOGENOM" id="CLU_065523_0_0_10"/>
<proteinExistence type="predicted"/>